<comment type="caution">
    <text evidence="1">The sequence shown here is derived from an EMBL/GenBank/DDBJ whole genome shotgun (WGS) entry which is preliminary data.</text>
</comment>
<protein>
    <submittedName>
        <fullName evidence="1">Uncharacterized protein</fullName>
    </submittedName>
</protein>
<dbReference type="GeneID" id="38785946"/>
<accession>A0A401H3R8</accession>
<name>A0A401H3R8_9APHY</name>
<gene>
    <name evidence="1" type="ORF">SCP_1500310</name>
</gene>
<dbReference type="Proteomes" id="UP000287166">
    <property type="component" value="Unassembled WGS sequence"/>
</dbReference>
<organism evidence="1 2">
    <name type="scientific">Sparassis crispa</name>
    <dbReference type="NCBI Taxonomy" id="139825"/>
    <lineage>
        <taxon>Eukaryota</taxon>
        <taxon>Fungi</taxon>
        <taxon>Dikarya</taxon>
        <taxon>Basidiomycota</taxon>
        <taxon>Agaricomycotina</taxon>
        <taxon>Agaricomycetes</taxon>
        <taxon>Polyporales</taxon>
        <taxon>Sparassidaceae</taxon>
        <taxon>Sparassis</taxon>
    </lineage>
</organism>
<sequence>MVGSASPLTTVSIDAYYFTKVTQWPKILALKLAELSRNMAKRYLMSKRAPLWFCRPSITFADIIAREQSWP</sequence>
<keyword evidence="2" id="KW-1185">Reference proteome</keyword>
<reference evidence="1 2" key="1">
    <citation type="journal article" date="2018" name="Sci. Rep.">
        <title>Genome sequence of the cauliflower mushroom Sparassis crispa (Hanabiratake) and its association with beneficial usage.</title>
        <authorList>
            <person name="Kiyama R."/>
            <person name="Furutani Y."/>
            <person name="Kawaguchi K."/>
            <person name="Nakanishi T."/>
        </authorList>
    </citation>
    <scope>NUCLEOTIDE SEQUENCE [LARGE SCALE GENOMIC DNA]</scope>
</reference>
<dbReference type="AlphaFoldDB" id="A0A401H3R8"/>
<proteinExistence type="predicted"/>
<dbReference type="EMBL" id="BFAD01000015">
    <property type="protein sequence ID" value="GBE89029.1"/>
    <property type="molecule type" value="Genomic_DNA"/>
</dbReference>
<dbReference type="RefSeq" id="XP_027619942.1">
    <property type="nucleotide sequence ID" value="XM_027764141.1"/>
</dbReference>
<evidence type="ECO:0000313" key="1">
    <source>
        <dbReference type="EMBL" id="GBE89029.1"/>
    </source>
</evidence>
<evidence type="ECO:0000313" key="2">
    <source>
        <dbReference type="Proteomes" id="UP000287166"/>
    </source>
</evidence>
<dbReference type="InParanoid" id="A0A401H3R8"/>